<proteinExistence type="predicted"/>
<comment type="caution">
    <text evidence="1">The sequence shown here is derived from an EMBL/GenBank/DDBJ whole genome shotgun (WGS) entry which is preliminary data.</text>
</comment>
<organism evidence="1 2">
    <name type="scientific">Pseudomonas moraviensis</name>
    <dbReference type="NCBI Taxonomy" id="321662"/>
    <lineage>
        <taxon>Bacteria</taxon>
        <taxon>Pseudomonadati</taxon>
        <taxon>Pseudomonadota</taxon>
        <taxon>Gammaproteobacteria</taxon>
        <taxon>Pseudomonadales</taxon>
        <taxon>Pseudomonadaceae</taxon>
        <taxon>Pseudomonas</taxon>
    </lineage>
</organism>
<name>A0A7Y9W112_9PSED</name>
<dbReference type="RefSeq" id="WP_179695312.1">
    <property type="nucleotide sequence ID" value="NZ_JACCAT010000001.1"/>
</dbReference>
<evidence type="ECO:0000313" key="1">
    <source>
        <dbReference type="EMBL" id="NYH12310.1"/>
    </source>
</evidence>
<dbReference type="AlphaFoldDB" id="A0A7Y9W112"/>
<gene>
    <name evidence="1" type="ORF">GGI52_005353</name>
</gene>
<dbReference type="EMBL" id="JACCAT010000001">
    <property type="protein sequence ID" value="NYH12310.1"/>
    <property type="molecule type" value="Genomic_DNA"/>
</dbReference>
<accession>A0A7Y9W112</accession>
<reference evidence="1 2" key="1">
    <citation type="submission" date="2020-07" db="EMBL/GenBank/DDBJ databases">
        <title>Exploring microbial biodiversity for novel pathways involved in the catabolism of aromatic compounds derived from lignin.</title>
        <authorList>
            <person name="Elkins J."/>
        </authorList>
    </citation>
    <scope>NUCLEOTIDE SEQUENCE [LARGE SCALE GENOMIC DNA]</scope>
    <source>
        <strain evidence="1 2">VanB</strain>
    </source>
</reference>
<dbReference type="Proteomes" id="UP000553035">
    <property type="component" value="Unassembled WGS sequence"/>
</dbReference>
<sequence length="78" mass="8811">MPRIKGERYSKTIFKGYKSGEQLVAYILRTSGEEPAEIDQVVSEADANDPAFDIDNVSDPVFAAYFLNPKGEIYEEEF</sequence>
<evidence type="ECO:0000313" key="2">
    <source>
        <dbReference type="Proteomes" id="UP000553035"/>
    </source>
</evidence>
<protein>
    <submittedName>
        <fullName evidence="1">Uncharacterized protein</fullName>
    </submittedName>
</protein>